<name>A0ABR8GS76_9CYAN</name>
<protein>
    <submittedName>
        <fullName evidence="1">Pentapeptide repeat-containing protein</fullName>
    </submittedName>
</protein>
<dbReference type="PANTHER" id="PTHR14136">
    <property type="entry name" value="BTB_POZ DOMAIN-CONTAINING PROTEIN KCTD9"/>
    <property type="match status" value="1"/>
</dbReference>
<dbReference type="InterPro" id="IPR001646">
    <property type="entry name" value="5peptide_repeat"/>
</dbReference>
<dbReference type="RefSeq" id="WP_051502738.1">
    <property type="nucleotide sequence ID" value="NZ_JACJTA010000038.1"/>
</dbReference>
<organism evidence="1 2">
    <name type="scientific">Scytonema hofmannii FACHB-248</name>
    <dbReference type="NCBI Taxonomy" id="1842502"/>
    <lineage>
        <taxon>Bacteria</taxon>
        <taxon>Bacillati</taxon>
        <taxon>Cyanobacteriota</taxon>
        <taxon>Cyanophyceae</taxon>
        <taxon>Nostocales</taxon>
        <taxon>Scytonemataceae</taxon>
        <taxon>Scytonema</taxon>
    </lineage>
</organism>
<gene>
    <name evidence="1" type="ORF">H6G81_17725</name>
</gene>
<evidence type="ECO:0000313" key="1">
    <source>
        <dbReference type="EMBL" id="MBD2606319.1"/>
    </source>
</evidence>
<dbReference type="InterPro" id="IPR051082">
    <property type="entry name" value="Pentapeptide-BTB/POZ_domain"/>
</dbReference>
<comment type="caution">
    <text evidence="1">The sequence shown here is derived from an EMBL/GenBank/DDBJ whole genome shotgun (WGS) entry which is preliminary data.</text>
</comment>
<proteinExistence type="predicted"/>
<dbReference type="Gene3D" id="2.160.20.80">
    <property type="entry name" value="E3 ubiquitin-protein ligase SopA"/>
    <property type="match status" value="1"/>
</dbReference>
<dbReference type="SUPFAM" id="SSF141571">
    <property type="entry name" value="Pentapeptide repeat-like"/>
    <property type="match status" value="1"/>
</dbReference>
<reference evidence="1 2" key="1">
    <citation type="journal article" date="2020" name="ISME J.">
        <title>Comparative genomics reveals insights into cyanobacterial evolution and habitat adaptation.</title>
        <authorList>
            <person name="Chen M.Y."/>
            <person name="Teng W.K."/>
            <person name="Zhao L."/>
            <person name="Hu C.X."/>
            <person name="Zhou Y.K."/>
            <person name="Han B.P."/>
            <person name="Song L.R."/>
            <person name="Shu W.S."/>
        </authorList>
    </citation>
    <scope>NUCLEOTIDE SEQUENCE [LARGE SCALE GENOMIC DNA]</scope>
    <source>
        <strain evidence="1 2">FACHB-248</strain>
    </source>
</reference>
<dbReference type="Pfam" id="PF00805">
    <property type="entry name" value="Pentapeptide"/>
    <property type="match status" value="3"/>
</dbReference>
<keyword evidence="2" id="KW-1185">Reference proteome</keyword>
<dbReference type="Proteomes" id="UP000660380">
    <property type="component" value="Unassembled WGS sequence"/>
</dbReference>
<dbReference type="PANTHER" id="PTHR14136:SF17">
    <property type="entry name" value="BTB_POZ DOMAIN-CONTAINING PROTEIN KCTD9"/>
    <property type="match status" value="1"/>
</dbReference>
<dbReference type="EMBL" id="JACJTA010000038">
    <property type="protein sequence ID" value="MBD2606319.1"/>
    <property type="molecule type" value="Genomic_DNA"/>
</dbReference>
<evidence type="ECO:0000313" key="2">
    <source>
        <dbReference type="Proteomes" id="UP000660380"/>
    </source>
</evidence>
<accession>A0ABR8GS76</accession>
<sequence>MLVVSISTSQVLTMANEEHLKVLKQGIQAWNQWRKNNPEVNPDFTQADLTGMGLAGAYLSDGDFVGAKLDEADLSGAELMWASLSGASIRGTDLSEADLTQANLISVNLERAKLSKANLRIADLQRSRLEGVDLVDANLSGANLNEADLSGANLSGANLSKVQALGTNLTKSILTGSCIEDWNINTRTKLNDIDCLYVYRKADERYPSSGDFAPDEFTKLFQKSLSFIDLIFRNGVDWKAFALTFEKVKYQNKQADLAVQSIENRGDGILIIRINVSPDVDKSQVYNDFIQGYEFARKVLEERYRAELSSKDIQIIRYNAEVQRQQEYINSLFYLLNQTSEKLGEVPKIMAEQSPKVQQTLTGTFYGVAGNVEGNQNINVSSHQSLAEALELIKSLREIAQDFPEVQREEVLVHLDDLEEDINQPEKRQPQRLRTRLMTLLSIAAIVGGAVATATDFTNNIFELSEKLGIPIPVEVSQPQTLKQPPRSGTQ</sequence>